<evidence type="ECO:0000313" key="11">
    <source>
        <dbReference type="Proteomes" id="UP001285441"/>
    </source>
</evidence>
<dbReference type="Proteomes" id="UP001285441">
    <property type="component" value="Unassembled WGS sequence"/>
</dbReference>
<evidence type="ECO:0000256" key="3">
    <source>
        <dbReference type="ARBA" id="ARBA00022692"/>
    </source>
</evidence>
<name>A0AAE0K9M0_9PEZI</name>
<comment type="caution">
    <text evidence="10">The sequence shown here is derived from an EMBL/GenBank/DDBJ whole genome shotgun (WGS) entry which is preliminary data.</text>
</comment>
<comment type="pathway">
    <text evidence="2">Mycotoxin biosynthesis.</text>
</comment>
<protein>
    <submittedName>
        <fullName evidence="10">Uncharacterized protein</fullName>
    </submittedName>
</protein>
<dbReference type="EMBL" id="JAULSW010000008">
    <property type="protein sequence ID" value="KAK3371990.1"/>
    <property type="molecule type" value="Genomic_DNA"/>
</dbReference>
<reference evidence="10" key="2">
    <citation type="submission" date="2023-06" db="EMBL/GenBank/DDBJ databases">
        <authorList>
            <consortium name="Lawrence Berkeley National Laboratory"/>
            <person name="Haridas S."/>
            <person name="Hensen N."/>
            <person name="Bonometti L."/>
            <person name="Westerberg I."/>
            <person name="Brannstrom I.O."/>
            <person name="Guillou S."/>
            <person name="Cros-Aarteil S."/>
            <person name="Calhoun S."/>
            <person name="Kuo A."/>
            <person name="Mondo S."/>
            <person name="Pangilinan J."/>
            <person name="Riley R."/>
            <person name="LaButti K."/>
            <person name="Andreopoulos B."/>
            <person name="Lipzen A."/>
            <person name="Chen C."/>
            <person name="Yanf M."/>
            <person name="Daum C."/>
            <person name="Ng V."/>
            <person name="Clum A."/>
            <person name="Steindorff A."/>
            <person name="Ohm R."/>
            <person name="Martin F."/>
            <person name="Silar P."/>
            <person name="Natvig D."/>
            <person name="Lalanne C."/>
            <person name="Gautier V."/>
            <person name="Ament-velasquez S.L."/>
            <person name="Kruys A."/>
            <person name="Hutchinson M.I."/>
            <person name="Powell A.J."/>
            <person name="Barry K."/>
            <person name="Miller A.N."/>
            <person name="Grigoriev I.V."/>
            <person name="Debuchy R."/>
            <person name="Gladieux P."/>
            <person name="Thoren M.H."/>
            <person name="Johannesson H."/>
        </authorList>
    </citation>
    <scope>NUCLEOTIDE SEQUENCE</scope>
    <source>
        <strain evidence="10">CBS 232.78</strain>
    </source>
</reference>
<feature type="transmembrane region" description="Helical" evidence="9">
    <location>
        <begin position="51"/>
        <end position="72"/>
    </location>
</feature>
<dbReference type="GO" id="GO:0043386">
    <property type="term" value="P:mycotoxin biosynthetic process"/>
    <property type="evidence" value="ECO:0007669"/>
    <property type="project" value="InterPro"/>
</dbReference>
<dbReference type="PANTHER" id="PTHR33365">
    <property type="entry name" value="YALI0B05434P"/>
    <property type="match status" value="1"/>
</dbReference>
<evidence type="ECO:0000256" key="7">
    <source>
        <dbReference type="ARBA" id="ARBA00023180"/>
    </source>
</evidence>
<comment type="subcellular location">
    <subcellularLocation>
        <location evidence="1">Membrane</location>
        <topology evidence="1">Single-pass membrane protein</topology>
    </subcellularLocation>
</comment>
<evidence type="ECO:0000256" key="5">
    <source>
        <dbReference type="ARBA" id="ARBA00023026"/>
    </source>
</evidence>
<keyword evidence="4 9" id="KW-1133">Transmembrane helix</keyword>
<evidence type="ECO:0000256" key="1">
    <source>
        <dbReference type="ARBA" id="ARBA00004167"/>
    </source>
</evidence>
<keyword evidence="7" id="KW-0325">Glycoprotein</keyword>
<dbReference type="AlphaFoldDB" id="A0AAE0K9M0"/>
<keyword evidence="3 9" id="KW-0812">Transmembrane</keyword>
<dbReference type="Pfam" id="PF11807">
    <property type="entry name" value="UstYa"/>
    <property type="match status" value="1"/>
</dbReference>
<keyword evidence="5" id="KW-0843">Virulence</keyword>
<dbReference type="InterPro" id="IPR021765">
    <property type="entry name" value="UstYa-like"/>
</dbReference>
<evidence type="ECO:0000313" key="10">
    <source>
        <dbReference type="EMBL" id="KAK3371990.1"/>
    </source>
</evidence>
<sequence length="345" mass="38926">MWEIKPIYKAIPAQTDDHDDDAESFRSSLRAQEALLGDHVIHAHVPFRNKACLLVSIVMNVVLLGIILFVSYESVIAPSPHRHLIYSPANSVVRYEVKKFAFGFDNATTSYQGQPSPELDNLWKDLYHDVAVVRLPRSEAERLPNKTTPFPGDDGYYVGALGVFHQLHCINSIRIALNKEYYTAVLPAGKFDPAMGPYGATHINHCVDALREAVMCAGDTSVLTWKWHATEQRALVHADVLHTCRSFEDIWEWSNQNRAVMDFNPAVYVEDDLVLTRVTAHKVLVLTIVMVVFRLTEDRRRWYLGANTSMYVPPIRQTVVCNTPTDPPPHTFLALWSTISTLSAA</sequence>
<organism evidence="10 11">
    <name type="scientific">Podospora didyma</name>
    <dbReference type="NCBI Taxonomy" id="330526"/>
    <lineage>
        <taxon>Eukaryota</taxon>
        <taxon>Fungi</taxon>
        <taxon>Dikarya</taxon>
        <taxon>Ascomycota</taxon>
        <taxon>Pezizomycotina</taxon>
        <taxon>Sordariomycetes</taxon>
        <taxon>Sordariomycetidae</taxon>
        <taxon>Sordariales</taxon>
        <taxon>Podosporaceae</taxon>
        <taxon>Podospora</taxon>
    </lineage>
</organism>
<dbReference type="PANTHER" id="PTHR33365:SF4">
    <property type="entry name" value="CYCLOCHLOROTINE BIOSYNTHESIS PROTEIN O"/>
    <property type="match status" value="1"/>
</dbReference>
<evidence type="ECO:0000256" key="6">
    <source>
        <dbReference type="ARBA" id="ARBA00023136"/>
    </source>
</evidence>
<gene>
    <name evidence="10" type="ORF">B0H63DRAFT_483492</name>
</gene>
<evidence type="ECO:0000256" key="4">
    <source>
        <dbReference type="ARBA" id="ARBA00022989"/>
    </source>
</evidence>
<proteinExistence type="inferred from homology"/>
<keyword evidence="6 9" id="KW-0472">Membrane</keyword>
<evidence type="ECO:0000256" key="8">
    <source>
        <dbReference type="ARBA" id="ARBA00035112"/>
    </source>
</evidence>
<evidence type="ECO:0000256" key="2">
    <source>
        <dbReference type="ARBA" id="ARBA00004685"/>
    </source>
</evidence>
<dbReference type="GO" id="GO:0016020">
    <property type="term" value="C:membrane"/>
    <property type="evidence" value="ECO:0007669"/>
    <property type="project" value="UniProtKB-SubCell"/>
</dbReference>
<accession>A0AAE0K9M0</accession>
<evidence type="ECO:0000256" key="9">
    <source>
        <dbReference type="SAM" id="Phobius"/>
    </source>
</evidence>
<keyword evidence="11" id="KW-1185">Reference proteome</keyword>
<reference evidence="10" key="1">
    <citation type="journal article" date="2023" name="Mol. Phylogenet. Evol.">
        <title>Genome-scale phylogeny and comparative genomics of the fungal order Sordariales.</title>
        <authorList>
            <person name="Hensen N."/>
            <person name="Bonometti L."/>
            <person name="Westerberg I."/>
            <person name="Brannstrom I.O."/>
            <person name="Guillou S."/>
            <person name="Cros-Aarteil S."/>
            <person name="Calhoun S."/>
            <person name="Haridas S."/>
            <person name="Kuo A."/>
            <person name="Mondo S."/>
            <person name="Pangilinan J."/>
            <person name="Riley R."/>
            <person name="LaButti K."/>
            <person name="Andreopoulos B."/>
            <person name="Lipzen A."/>
            <person name="Chen C."/>
            <person name="Yan M."/>
            <person name="Daum C."/>
            <person name="Ng V."/>
            <person name="Clum A."/>
            <person name="Steindorff A."/>
            <person name="Ohm R.A."/>
            <person name="Martin F."/>
            <person name="Silar P."/>
            <person name="Natvig D.O."/>
            <person name="Lalanne C."/>
            <person name="Gautier V."/>
            <person name="Ament-Velasquez S.L."/>
            <person name="Kruys A."/>
            <person name="Hutchinson M.I."/>
            <person name="Powell A.J."/>
            <person name="Barry K."/>
            <person name="Miller A.N."/>
            <person name="Grigoriev I.V."/>
            <person name="Debuchy R."/>
            <person name="Gladieux P."/>
            <person name="Hiltunen Thoren M."/>
            <person name="Johannesson H."/>
        </authorList>
    </citation>
    <scope>NUCLEOTIDE SEQUENCE</scope>
    <source>
        <strain evidence="10">CBS 232.78</strain>
    </source>
</reference>
<comment type="similarity">
    <text evidence="8">Belongs to the ustYa family.</text>
</comment>